<accession>A0A4Y2HC20</accession>
<dbReference type="AlphaFoldDB" id="A0A4Y2HC20"/>
<reference evidence="1 2" key="1">
    <citation type="journal article" date="2019" name="Sci. Rep.">
        <title>Orb-weaving spider Araneus ventricosus genome elucidates the spidroin gene catalogue.</title>
        <authorList>
            <person name="Kono N."/>
            <person name="Nakamura H."/>
            <person name="Ohtoshi R."/>
            <person name="Moran D.A.P."/>
            <person name="Shinohara A."/>
            <person name="Yoshida Y."/>
            <person name="Fujiwara M."/>
            <person name="Mori M."/>
            <person name="Tomita M."/>
            <person name="Arakawa K."/>
        </authorList>
    </citation>
    <scope>NUCLEOTIDE SEQUENCE [LARGE SCALE GENOMIC DNA]</scope>
</reference>
<dbReference type="EMBL" id="BGPR01001837">
    <property type="protein sequence ID" value="GBM62828.1"/>
    <property type="molecule type" value="Genomic_DNA"/>
</dbReference>
<dbReference type="Proteomes" id="UP000499080">
    <property type="component" value="Unassembled WGS sequence"/>
</dbReference>
<name>A0A4Y2HC20_ARAVE</name>
<organism evidence="1 2">
    <name type="scientific">Araneus ventricosus</name>
    <name type="common">Orbweaver spider</name>
    <name type="synonym">Epeira ventricosa</name>
    <dbReference type="NCBI Taxonomy" id="182803"/>
    <lineage>
        <taxon>Eukaryota</taxon>
        <taxon>Metazoa</taxon>
        <taxon>Ecdysozoa</taxon>
        <taxon>Arthropoda</taxon>
        <taxon>Chelicerata</taxon>
        <taxon>Arachnida</taxon>
        <taxon>Araneae</taxon>
        <taxon>Araneomorphae</taxon>
        <taxon>Entelegynae</taxon>
        <taxon>Araneoidea</taxon>
        <taxon>Araneidae</taxon>
        <taxon>Araneus</taxon>
    </lineage>
</organism>
<evidence type="ECO:0000313" key="1">
    <source>
        <dbReference type="EMBL" id="GBM62828.1"/>
    </source>
</evidence>
<protein>
    <submittedName>
        <fullName evidence="1">Uncharacterized protein</fullName>
    </submittedName>
</protein>
<keyword evidence="2" id="KW-1185">Reference proteome</keyword>
<evidence type="ECO:0000313" key="2">
    <source>
        <dbReference type="Proteomes" id="UP000499080"/>
    </source>
</evidence>
<comment type="caution">
    <text evidence="1">The sequence shown here is derived from an EMBL/GenBank/DDBJ whole genome shotgun (WGS) entry which is preliminary data.</text>
</comment>
<gene>
    <name evidence="1" type="ORF">AVEN_209470_1</name>
</gene>
<proteinExistence type="predicted"/>
<sequence>MDWKKGVTSHSLQPLAVRWHQFPSCRQRKGRKVLHHSHNHLQSDINSLLMWSGQEERLYIATQRGGWHQFPSVRKEKVSHHNLQPCRSDGINSLL</sequence>